<reference evidence="4" key="1">
    <citation type="submission" date="2016-05" db="EMBL/GenBank/DDBJ databases">
        <authorList>
            <person name="Behera P."/>
            <person name="Vaishampayan P."/>
            <person name="Singh N."/>
            <person name="Raina V."/>
            <person name="Suar M."/>
            <person name="Pattnaik A."/>
            <person name="Rastogi G."/>
        </authorList>
    </citation>
    <scope>NUCLEOTIDE SEQUENCE [LARGE SCALE GENOMIC DNA]</scope>
    <source>
        <strain evidence="4">MP23</strain>
    </source>
</reference>
<dbReference type="InterPro" id="IPR041685">
    <property type="entry name" value="AAA_GajA/Old/RecF-like"/>
</dbReference>
<dbReference type="OrthoDB" id="3322489at2"/>
<keyword evidence="3" id="KW-0378">Hydrolase</keyword>
<dbReference type="Pfam" id="PF13175">
    <property type="entry name" value="AAA_15"/>
    <property type="match status" value="1"/>
</dbReference>
<dbReference type="STRING" id="1691903.A9B99_22055"/>
<dbReference type="PANTHER" id="PTHR43581">
    <property type="entry name" value="ATP/GTP PHOSPHATASE"/>
    <property type="match status" value="1"/>
</dbReference>
<dbReference type="Gene3D" id="3.40.50.300">
    <property type="entry name" value="P-loop containing nucleotide triphosphate hydrolases"/>
    <property type="match status" value="1"/>
</dbReference>
<dbReference type="InterPro" id="IPR034139">
    <property type="entry name" value="TOPRIM_OLD"/>
</dbReference>
<keyword evidence="3" id="KW-0255">Endonuclease</keyword>
<comment type="caution">
    <text evidence="3">The sequence shown here is derived from an EMBL/GenBank/DDBJ whole genome shotgun (WGS) entry which is preliminary data.</text>
</comment>
<protein>
    <submittedName>
        <fullName evidence="3">ATP-dependent endonuclease</fullName>
    </submittedName>
</protein>
<keyword evidence="4" id="KW-1185">Reference proteome</keyword>
<feature type="domain" description="OLD protein-like TOPRIM" evidence="2">
    <location>
        <begin position="443"/>
        <end position="512"/>
    </location>
</feature>
<dbReference type="Proteomes" id="UP000078225">
    <property type="component" value="Unassembled WGS sequence"/>
</dbReference>
<gene>
    <name evidence="3" type="ORF">A9B99_22055</name>
</gene>
<sequence>MKLVRIDIKNFRGISSASISLENFTTLIGSNNIGKSTILKAIKILVDTTNPTSEDWPFRIASNDEMIITGTFSDIQDAERSKPAISNLIHNGELNIRVRTKWDHDNECMGTPSYEAYYSKESIDEFTTSITAARNIPWLFDIIRELDCNNSKAYKEMQNDVVGLIKQRHPEKVTSELCWTSEGINFKNSLQQALPHVLYIPACFKIEDDLKSQKGTPFGFLFSNRVYPVLQADSSFTQYTSSLEQLHKKMKGELDGELIEGLQELMESITESLNQVMDLKSKVKLSLTEIDINAALMKAATLVIEDKLETQLEYQGSGVQRALAYALLESNALFEVTESQRSTLILYEEPELYIHPHLMRLLRDKLREKSSVSACQVIVSTHSPFLIDIAENPSSLKLIKDNHEGKRTVHEIDDTIFHIDAEYNEREMLRAALDFHPTVCEAFFAKRVVVVEGDTEVAILRFASELCDKLNIDKNLIRDTTIVSAGGKWTIPAIARILSKLNIPYKVVHDTDRKGMTEEEIENLSAINAFRANIKISEIVGDANVYRVDDTFEHLLWDPVIDGNAPSEGGKPFNAWKRIKAYLDGDINLNPTCEHKLKSVLQFIYE</sequence>
<keyword evidence="3" id="KW-0540">Nuclease</keyword>
<dbReference type="AlphaFoldDB" id="A0A1B7L555"/>
<dbReference type="GO" id="GO:0004519">
    <property type="term" value="F:endonuclease activity"/>
    <property type="evidence" value="ECO:0007669"/>
    <property type="project" value="UniProtKB-KW"/>
</dbReference>
<dbReference type="SUPFAM" id="SSF52540">
    <property type="entry name" value="P-loop containing nucleoside triphosphate hydrolases"/>
    <property type="match status" value="1"/>
</dbReference>
<evidence type="ECO:0000259" key="1">
    <source>
        <dbReference type="Pfam" id="PF13175"/>
    </source>
</evidence>
<dbReference type="InterPro" id="IPR051396">
    <property type="entry name" value="Bact_Antivir_Def_Nuclease"/>
</dbReference>
<evidence type="ECO:0000259" key="2">
    <source>
        <dbReference type="Pfam" id="PF20469"/>
    </source>
</evidence>
<accession>A0A1B7L555</accession>
<dbReference type="RefSeq" id="WP_064597074.1">
    <property type="nucleotide sequence ID" value="NZ_LYRP01000009.1"/>
</dbReference>
<evidence type="ECO:0000313" key="4">
    <source>
        <dbReference type="Proteomes" id="UP000078225"/>
    </source>
</evidence>
<organism evidence="3 4">
    <name type="scientific">Mangrovibacter phragmitis</name>
    <dbReference type="NCBI Taxonomy" id="1691903"/>
    <lineage>
        <taxon>Bacteria</taxon>
        <taxon>Pseudomonadati</taxon>
        <taxon>Pseudomonadota</taxon>
        <taxon>Gammaproteobacteria</taxon>
        <taxon>Enterobacterales</taxon>
        <taxon>Enterobacteriaceae</taxon>
        <taxon>Mangrovibacter</taxon>
    </lineage>
</organism>
<feature type="domain" description="Endonuclease GajA/Old nuclease/RecF-like AAA" evidence="1">
    <location>
        <begin position="1"/>
        <end position="387"/>
    </location>
</feature>
<name>A0A1B7L555_9ENTR</name>
<dbReference type="CDD" id="cd01026">
    <property type="entry name" value="TOPRIM_OLD"/>
    <property type="match status" value="1"/>
</dbReference>
<dbReference type="EMBL" id="LYRP01000009">
    <property type="protein sequence ID" value="OAT77428.1"/>
    <property type="molecule type" value="Genomic_DNA"/>
</dbReference>
<proteinExistence type="predicted"/>
<dbReference type="Pfam" id="PF20469">
    <property type="entry name" value="OLD-like_TOPRIM"/>
    <property type="match status" value="1"/>
</dbReference>
<dbReference type="InterPro" id="IPR027417">
    <property type="entry name" value="P-loop_NTPase"/>
</dbReference>
<evidence type="ECO:0000313" key="3">
    <source>
        <dbReference type="EMBL" id="OAT77428.1"/>
    </source>
</evidence>
<dbReference type="PANTHER" id="PTHR43581:SF4">
    <property type="entry name" value="ATP_GTP PHOSPHATASE"/>
    <property type="match status" value="1"/>
</dbReference>